<sequence length="150" mass="16085">MADKPDSSDIKITPQFLRDFQGKVLGPLILELNDHPSIVELRNTLNSAAGKRRLLAGSEKWDPARILIDRYEGAKGTAPTLCTQIDAIKLYLVGLDEKITAVLDKVARVESNNFDLTSELNSQEIAWVLTPGAPSNPGPGPTPPGPGTGS</sequence>
<accession>A0A1H0X3N7</accession>
<organism evidence="2 3">
    <name type="scientific">Lentzea jiangxiensis</name>
    <dbReference type="NCBI Taxonomy" id="641025"/>
    <lineage>
        <taxon>Bacteria</taxon>
        <taxon>Bacillati</taxon>
        <taxon>Actinomycetota</taxon>
        <taxon>Actinomycetes</taxon>
        <taxon>Pseudonocardiales</taxon>
        <taxon>Pseudonocardiaceae</taxon>
        <taxon>Lentzea</taxon>
    </lineage>
</organism>
<protein>
    <submittedName>
        <fullName evidence="2">Uncharacterized protein</fullName>
    </submittedName>
</protein>
<feature type="compositionally biased region" description="Pro residues" evidence="1">
    <location>
        <begin position="134"/>
        <end position="150"/>
    </location>
</feature>
<dbReference type="RefSeq" id="WP_090105127.1">
    <property type="nucleotide sequence ID" value="NZ_FNIX01000031.1"/>
</dbReference>
<evidence type="ECO:0000256" key="1">
    <source>
        <dbReference type="SAM" id="MobiDB-lite"/>
    </source>
</evidence>
<dbReference type="EMBL" id="FNIX01000031">
    <property type="protein sequence ID" value="SDP97459.1"/>
    <property type="molecule type" value="Genomic_DNA"/>
</dbReference>
<reference evidence="3" key="1">
    <citation type="submission" date="2016-10" db="EMBL/GenBank/DDBJ databases">
        <authorList>
            <person name="Varghese N."/>
            <person name="Submissions S."/>
        </authorList>
    </citation>
    <scope>NUCLEOTIDE SEQUENCE [LARGE SCALE GENOMIC DNA]</scope>
    <source>
        <strain evidence="3">CGMCC 4.6609</strain>
    </source>
</reference>
<name>A0A1H0X3N7_9PSEU</name>
<evidence type="ECO:0000313" key="3">
    <source>
        <dbReference type="Proteomes" id="UP000199691"/>
    </source>
</evidence>
<dbReference type="Proteomes" id="UP000199691">
    <property type="component" value="Unassembled WGS sequence"/>
</dbReference>
<feature type="region of interest" description="Disordered" evidence="1">
    <location>
        <begin position="130"/>
        <end position="150"/>
    </location>
</feature>
<keyword evidence="3" id="KW-1185">Reference proteome</keyword>
<proteinExistence type="predicted"/>
<dbReference type="AlphaFoldDB" id="A0A1H0X3N7"/>
<gene>
    <name evidence="2" type="ORF">SAMN05421507_13122</name>
</gene>
<dbReference type="STRING" id="641025.SAMN05421507_13122"/>
<dbReference type="OrthoDB" id="3627474at2"/>
<evidence type="ECO:0000313" key="2">
    <source>
        <dbReference type="EMBL" id="SDP97459.1"/>
    </source>
</evidence>